<gene>
    <name evidence="1" type="ORF">DPMN_130890</name>
</gene>
<reference evidence="1" key="2">
    <citation type="submission" date="2020-11" db="EMBL/GenBank/DDBJ databases">
        <authorList>
            <person name="McCartney M.A."/>
            <person name="Auch B."/>
            <person name="Kono T."/>
            <person name="Mallez S."/>
            <person name="Becker A."/>
            <person name="Gohl D.M."/>
            <person name="Silverstein K.A.T."/>
            <person name="Koren S."/>
            <person name="Bechman K.B."/>
            <person name="Herman A."/>
            <person name="Abrahante J.E."/>
            <person name="Garbe J."/>
        </authorList>
    </citation>
    <scope>NUCLEOTIDE SEQUENCE</scope>
    <source>
        <strain evidence="1">Duluth1</strain>
        <tissue evidence="1">Whole animal</tissue>
    </source>
</reference>
<protein>
    <submittedName>
        <fullName evidence="1">Uncharacterized protein</fullName>
    </submittedName>
</protein>
<dbReference type="EMBL" id="JAIWYP010000005">
    <property type="protein sequence ID" value="KAH3828905.1"/>
    <property type="molecule type" value="Genomic_DNA"/>
</dbReference>
<keyword evidence="2" id="KW-1185">Reference proteome</keyword>
<proteinExistence type="predicted"/>
<organism evidence="1 2">
    <name type="scientific">Dreissena polymorpha</name>
    <name type="common">Zebra mussel</name>
    <name type="synonym">Mytilus polymorpha</name>
    <dbReference type="NCBI Taxonomy" id="45954"/>
    <lineage>
        <taxon>Eukaryota</taxon>
        <taxon>Metazoa</taxon>
        <taxon>Spiralia</taxon>
        <taxon>Lophotrochozoa</taxon>
        <taxon>Mollusca</taxon>
        <taxon>Bivalvia</taxon>
        <taxon>Autobranchia</taxon>
        <taxon>Heteroconchia</taxon>
        <taxon>Euheterodonta</taxon>
        <taxon>Imparidentia</taxon>
        <taxon>Neoheterodontei</taxon>
        <taxon>Myida</taxon>
        <taxon>Dreissenoidea</taxon>
        <taxon>Dreissenidae</taxon>
        <taxon>Dreissena</taxon>
    </lineage>
</organism>
<evidence type="ECO:0000313" key="1">
    <source>
        <dbReference type="EMBL" id="KAH3828905.1"/>
    </source>
</evidence>
<accession>A0A9D4JXZ5</accession>
<dbReference type="Proteomes" id="UP000828390">
    <property type="component" value="Unassembled WGS sequence"/>
</dbReference>
<comment type="caution">
    <text evidence="1">The sequence shown here is derived from an EMBL/GenBank/DDBJ whole genome shotgun (WGS) entry which is preliminary data.</text>
</comment>
<name>A0A9D4JXZ5_DREPO</name>
<evidence type="ECO:0000313" key="2">
    <source>
        <dbReference type="Proteomes" id="UP000828390"/>
    </source>
</evidence>
<dbReference type="AlphaFoldDB" id="A0A9D4JXZ5"/>
<reference evidence="1" key="1">
    <citation type="journal article" date="2019" name="bioRxiv">
        <title>The Genome of the Zebra Mussel, Dreissena polymorpha: A Resource for Invasive Species Research.</title>
        <authorList>
            <person name="McCartney M.A."/>
            <person name="Auch B."/>
            <person name="Kono T."/>
            <person name="Mallez S."/>
            <person name="Zhang Y."/>
            <person name="Obille A."/>
            <person name="Becker A."/>
            <person name="Abrahante J.E."/>
            <person name="Garbe J."/>
            <person name="Badalamenti J.P."/>
            <person name="Herman A."/>
            <person name="Mangelson H."/>
            <person name="Liachko I."/>
            <person name="Sullivan S."/>
            <person name="Sone E.D."/>
            <person name="Koren S."/>
            <person name="Silverstein K.A.T."/>
            <person name="Beckman K.B."/>
            <person name="Gohl D.M."/>
        </authorList>
    </citation>
    <scope>NUCLEOTIDE SEQUENCE</scope>
    <source>
        <strain evidence="1">Duluth1</strain>
        <tissue evidence="1">Whole animal</tissue>
    </source>
</reference>
<sequence length="71" mass="8101">MDTIKHHGRCRYAASQVADRDSGPTGLFTRSLRFDLMSCDKGSSRLSRRSCVPSTRFPRVKHSSDFFLNHI</sequence>